<feature type="compositionally biased region" description="Basic and acidic residues" evidence="1">
    <location>
        <begin position="151"/>
        <end position="161"/>
    </location>
</feature>
<evidence type="ECO:0000256" key="1">
    <source>
        <dbReference type="SAM" id="MobiDB-lite"/>
    </source>
</evidence>
<reference evidence="3 4" key="1">
    <citation type="journal article" date="2023" name="Nucleic Acids Res.">
        <title>The hologenome of Daphnia magna reveals possible DNA methylation and microbiome-mediated evolution of the host genome.</title>
        <authorList>
            <person name="Chaturvedi A."/>
            <person name="Li X."/>
            <person name="Dhandapani V."/>
            <person name="Marshall H."/>
            <person name="Kissane S."/>
            <person name="Cuenca-Cambronero M."/>
            <person name="Asole G."/>
            <person name="Calvet F."/>
            <person name="Ruiz-Romero M."/>
            <person name="Marangio P."/>
            <person name="Guigo R."/>
            <person name="Rago D."/>
            <person name="Mirbahai L."/>
            <person name="Eastwood N."/>
            <person name="Colbourne J.K."/>
            <person name="Zhou J."/>
            <person name="Mallon E."/>
            <person name="Orsini L."/>
        </authorList>
    </citation>
    <scope>NUCLEOTIDE SEQUENCE [LARGE SCALE GENOMIC DNA]</scope>
    <source>
        <strain evidence="3">LRV0_1</strain>
    </source>
</reference>
<dbReference type="Proteomes" id="UP001234178">
    <property type="component" value="Unassembled WGS sequence"/>
</dbReference>
<name>A0ABQ9ZIF7_9CRUS</name>
<evidence type="ECO:0000313" key="4">
    <source>
        <dbReference type="Proteomes" id="UP001234178"/>
    </source>
</evidence>
<gene>
    <name evidence="3" type="ORF">OUZ56_024929</name>
</gene>
<evidence type="ECO:0000256" key="2">
    <source>
        <dbReference type="SAM" id="Phobius"/>
    </source>
</evidence>
<keyword evidence="2" id="KW-0812">Transmembrane</keyword>
<feature type="compositionally biased region" description="Basic and acidic residues" evidence="1">
    <location>
        <begin position="173"/>
        <end position="187"/>
    </location>
</feature>
<keyword evidence="4" id="KW-1185">Reference proteome</keyword>
<evidence type="ECO:0000313" key="3">
    <source>
        <dbReference type="EMBL" id="KAK4012695.1"/>
    </source>
</evidence>
<organism evidence="3 4">
    <name type="scientific">Daphnia magna</name>
    <dbReference type="NCBI Taxonomy" id="35525"/>
    <lineage>
        <taxon>Eukaryota</taxon>
        <taxon>Metazoa</taxon>
        <taxon>Ecdysozoa</taxon>
        <taxon>Arthropoda</taxon>
        <taxon>Crustacea</taxon>
        <taxon>Branchiopoda</taxon>
        <taxon>Diplostraca</taxon>
        <taxon>Cladocera</taxon>
        <taxon>Anomopoda</taxon>
        <taxon>Daphniidae</taxon>
        <taxon>Daphnia</taxon>
    </lineage>
</organism>
<feature type="transmembrane region" description="Helical" evidence="2">
    <location>
        <begin position="6"/>
        <end position="25"/>
    </location>
</feature>
<comment type="caution">
    <text evidence="3">The sequence shown here is derived from an EMBL/GenBank/DDBJ whole genome shotgun (WGS) entry which is preliminary data.</text>
</comment>
<keyword evidence="2" id="KW-0472">Membrane</keyword>
<sequence length="222" mass="25179">MTDDHHHIILLLTLRSLLLPLYTFLIRRGSFWLARHCQIVVTTHQKKKKRLAAGGETDWTQADSTAPKRQGNKFGMMNRFVPDGSPCLSHRDGTSSSLPSPLRAEAIAEGEGMFGAADWNRRLLVERDVSSFTFTFTFTSKSHPPTQPPTQEKKQKMENKRLSRSVRGNGTGEIKRVNRSKKEEKKSSACLLKRATSYRHTSARTPCRHHKQQNLALNTQSI</sequence>
<proteinExistence type="predicted"/>
<dbReference type="EMBL" id="JAOYFB010000004">
    <property type="protein sequence ID" value="KAK4012695.1"/>
    <property type="molecule type" value="Genomic_DNA"/>
</dbReference>
<accession>A0ABQ9ZIF7</accession>
<feature type="compositionally biased region" description="Polar residues" evidence="1">
    <location>
        <begin position="213"/>
        <end position="222"/>
    </location>
</feature>
<feature type="region of interest" description="Disordered" evidence="1">
    <location>
        <begin position="140"/>
        <end position="222"/>
    </location>
</feature>
<keyword evidence="2" id="KW-1133">Transmembrane helix</keyword>
<protein>
    <submittedName>
        <fullName evidence="3">Uncharacterized protein</fullName>
    </submittedName>
</protein>
<feature type="region of interest" description="Disordered" evidence="1">
    <location>
        <begin position="52"/>
        <end position="75"/>
    </location>
</feature>